<organism evidence="12 13">
    <name type="scientific">Desulfotignum phosphitoxidans DSM 13687</name>
    <dbReference type="NCBI Taxonomy" id="1286635"/>
    <lineage>
        <taxon>Bacteria</taxon>
        <taxon>Pseudomonadati</taxon>
        <taxon>Thermodesulfobacteriota</taxon>
        <taxon>Desulfobacteria</taxon>
        <taxon>Desulfobacterales</taxon>
        <taxon>Desulfobacteraceae</taxon>
        <taxon>Desulfotignum</taxon>
    </lineage>
</organism>
<dbReference type="InterPro" id="IPR037522">
    <property type="entry name" value="HD_GYP_dom"/>
</dbReference>
<dbReference type="SMART" id="SM00471">
    <property type="entry name" value="HDc"/>
    <property type="match status" value="1"/>
</dbReference>
<dbReference type="PROSITE" id="PS51832">
    <property type="entry name" value="HD_GYP"/>
    <property type="match status" value="1"/>
</dbReference>
<feature type="domain" description="Response regulatory" evidence="10">
    <location>
        <begin position="6"/>
        <end position="122"/>
    </location>
</feature>
<keyword evidence="13" id="KW-1185">Reference proteome</keyword>
<accession>S0G7K7</accession>
<keyword evidence="7" id="KW-0067">ATP-binding</keyword>
<dbReference type="Gene3D" id="3.40.50.2300">
    <property type="match status" value="1"/>
</dbReference>
<evidence type="ECO:0000256" key="4">
    <source>
        <dbReference type="ARBA" id="ARBA00022679"/>
    </source>
</evidence>
<dbReference type="PATRIC" id="fig|1286635.3.peg.145"/>
<protein>
    <recommendedName>
        <fullName evidence="2">histidine kinase</fullName>
        <ecNumber evidence="2">2.7.13.3</ecNumber>
    </recommendedName>
</protein>
<dbReference type="Proteomes" id="UP000014216">
    <property type="component" value="Unassembled WGS sequence"/>
</dbReference>
<dbReference type="PANTHER" id="PTHR45228:SF1">
    <property type="entry name" value="CYCLIC DI-GMP PHOSPHODIESTERASE TM_0186"/>
    <property type="match status" value="1"/>
</dbReference>
<dbReference type="FunFam" id="3.40.50.2300:FF:000121">
    <property type="entry name" value="Sensor histidine kinase RcsC"/>
    <property type="match status" value="1"/>
</dbReference>
<dbReference type="PROSITE" id="PS50110">
    <property type="entry name" value="RESPONSE_REGULATORY"/>
    <property type="match status" value="1"/>
</dbReference>
<keyword evidence="4" id="KW-0808">Transferase</keyword>
<dbReference type="Pfam" id="PF00072">
    <property type="entry name" value="Response_reg"/>
    <property type="match status" value="1"/>
</dbReference>
<keyword evidence="5" id="KW-0547">Nucleotide-binding</keyword>
<dbReference type="SUPFAM" id="SSF109604">
    <property type="entry name" value="HD-domain/PDEase-like"/>
    <property type="match status" value="1"/>
</dbReference>
<sequence>MSDQSTILVVDDEDRNLRLMEAMLVPAGYHVLTAGDGEQALDLVSREPVDVILLDVMMPKMDGYDVTRQLKSDPETAIIPIVMVTALHAKEDRIRAIEAGADDFLTKPVDKTELRARVASLIKVKAYNDHMRNYQKELESEVARRTRDLEQAFARIKSVSLEAIYRLTRAAEYKDEDTGAHIQRMSNYAAAISRKMGLGERVTESILYATPMHDIGKIGIPDRILLKPGKLDPDEWAVMQQHTIIGARILEGSTTGIIRLGETVALTHHEKWDGSGYPKRLKGKQIPLVGRIVAIADVFDALTSKRPYKEAFSLERSYEIIRQGRGTHFDPAVVDVFFSAQTDILKIKDAFHDDADFINQAPMIIQNQNRRK</sequence>
<gene>
    <name evidence="12" type="ORF">Dpo_1c01270</name>
</gene>
<keyword evidence="8" id="KW-0902">Two-component regulatory system</keyword>
<dbReference type="EC" id="2.7.13.3" evidence="2"/>
<evidence type="ECO:0000256" key="9">
    <source>
        <dbReference type="PROSITE-ProRule" id="PRU00169"/>
    </source>
</evidence>
<dbReference type="SUPFAM" id="SSF52172">
    <property type="entry name" value="CheY-like"/>
    <property type="match status" value="1"/>
</dbReference>
<dbReference type="InterPro" id="IPR003607">
    <property type="entry name" value="HD/PDEase_dom"/>
</dbReference>
<feature type="modified residue" description="4-aspartylphosphate" evidence="9">
    <location>
        <position position="55"/>
    </location>
</feature>
<dbReference type="GO" id="GO:0005524">
    <property type="term" value="F:ATP binding"/>
    <property type="evidence" value="ECO:0007669"/>
    <property type="project" value="UniProtKB-KW"/>
</dbReference>
<comment type="caution">
    <text evidence="12">The sequence shown here is derived from an EMBL/GenBank/DDBJ whole genome shotgun (WGS) entry which is preliminary data.</text>
</comment>
<evidence type="ECO:0000256" key="7">
    <source>
        <dbReference type="ARBA" id="ARBA00022840"/>
    </source>
</evidence>
<evidence type="ECO:0000313" key="12">
    <source>
        <dbReference type="EMBL" id="EMS80996.1"/>
    </source>
</evidence>
<dbReference type="GO" id="GO:0000160">
    <property type="term" value="P:phosphorelay signal transduction system"/>
    <property type="evidence" value="ECO:0007669"/>
    <property type="project" value="UniProtKB-KW"/>
</dbReference>
<dbReference type="RefSeq" id="WP_006963608.1">
    <property type="nucleotide sequence ID" value="NZ_APJX01000001.1"/>
</dbReference>
<dbReference type="PANTHER" id="PTHR45228">
    <property type="entry name" value="CYCLIC DI-GMP PHOSPHODIESTERASE TM_0186-RELATED"/>
    <property type="match status" value="1"/>
</dbReference>
<evidence type="ECO:0000256" key="8">
    <source>
        <dbReference type="ARBA" id="ARBA00023012"/>
    </source>
</evidence>
<dbReference type="AlphaFoldDB" id="S0G7K7"/>
<evidence type="ECO:0000256" key="1">
    <source>
        <dbReference type="ARBA" id="ARBA00000085"/>
    </source>
</evidence>
<evidence type="ECO:0000256" key="5">
    <source>
        <dbReference type="ARBA" id="ARBA00022741"/>
    </source>
</evidence>
<proteinExistence type="predicted"/>
<dbReference type="CDD" id="cd00077">
    <property type="entry name" value="HDc"/>
    <property type="match status" value="1"/>
</dbReference>
<evidence type="ECO:0000256" key="2">
    <source>
        <dbReference type="ARBA" id="ARBA00012438"/>
    </source>
</evidence>
<dbReference type="EMBL" id="APJX01000001">
    <property type="protein sequence ID" value="EMS80996.1"/>
    <property type="molecule type" value="Genomic_DNA"/>
</dbReference>
<dbReference type="CDD" id="cd17538">
    <property type="entry name" value="REC_D1_PleD-like"/>
    <property type="match status" value="1"/>
</dbReference>
<evidence type="ECO:0000256" key="6">
    <source>
        <dbReference type="ARBA" id="ARBA00022777"/>
    </source>
</evidence>
<evidence type="ECO:0000259" key="10">
    <source>
        <dbReference type="PROSITE" id="PS50110"/>
    </source>
</evidence>
<keyword evidence="6" id="KW-0418">Kinase</keyword>
<dbReference type="InterPro" id="IPR001789">
    <property type="entry name" value="Sig_transdc_resp-reg_receiver"/>
</dbReference>
<dbReference type="Gene3D" id="1.10.3210.10">
    <property type="entry name" value="Hypothetical protein af1432"/>
    <property type="match status" value="1"/>
</dbReference>
<dbReference type="OrthoDB" id="9764337at2"/>
<name>S0G7K7_9BACT</name>
<evidence type="ECO:0000256" key="3">
    <source>
        <dbReference type="ARBA" id="ARBA00022553"/>
    </source>
</evidence>
<dbReference type="GO" id="GO:0004673">
    <property type="term" value="F:protein histidine kinase activity"/>
    <property type="evidence" value="ECO:0007669"/>
    <property type="project" value="UniProtKB-EC"/>
</dbReference>
<comment type="catalytic activity">
    <reaction evidence="1">
        <text>ATP + protein L-histidine = ADP + protein N-phospho-L-histidine.</text>
        <dbReference type="EC" id="2.7.13.3"/>
    </reaction>
</comment>
<dbReference type="SMART" id="SM00448">
    <property type="entry name" value="REC"/>
    <property type="match status" value="1"/>
</dbReference>
<evidence type="ECO:0000259" key="11">
    <source>
        <dbReference type="PROSITE" id="PS51832"/>
    </source>
</evidence>
<dbReference type="InterPro" id="IPR052020">
    <property type="entry name" value="Cyclic_di-GMP/3'3'-cGAMP_PDE"/>
</dbReference>
<dbReference type="InterPro" id="IPR011006">
    <property type="entry name" value="CheY-like_superfamily"/>
</dbReference>
<evidence type="ECO:0000313" key="13">
    <source>
        <dbReference type="Proteomes" id="UP000014216"/>
    </source>
</evidence>
<reference evidence="12 13" key="1">
    <citation type="journal article" date="2013" name="Genome Announc.">
        <title>Draft Genome Sequence of Desulfotignum phosphitoxidans DSM 13687 Strain FiPS-3.</title>
        <authorList>
            <person name="Poehlein A."/>
            <person name="Daniel R."/>
            <person name="Simeonova D.D."/>
        </authorList>
    </citation>
    <scope>NUCLEOTIDE SEQUENCE [LARGE SCALE GENOMIC DNA]</scope>
    <source>
        <strain evidence="12 13">DSM 13687</strain>
    </source>
</reference>
<feature type="domain" description="HD-GYP" evidence="11">
    <location>
        <begin position="156"/>
        <end position="353"/>
    </location>
</feature>
<keyword evidence="3 9" id="KW-0597">Phosphoprotein</keyword>
<dbReference type="Pfam" id="PF13487">
    <property type="entry name" value="HD_5"/>
    <property type="match status" value="1"/>
</dbReference>